<evidence type="ECO:0000259" key="1">
    <source>
        <dbReference type="Pfam" id="PF01368"/>
    </source>
</evidence>
<organism evidence="3 4">
    <name type="scientific">Mycoplasmopsis synoviae</name>
    <name type="common">Mycoplasma synoviae</name>
    <dbReference type="NCBI Taxonomy" id="2109"/>
    <lineage>
        <taxon>Bacteria</taxon>
        <taxon>Bacillati</taxon>
        <taxon>Mycoplasmatota</taxon>
        <taxon>Mycoplasmoidales</taxon>
        <taxon>Metamycoplasmataceae</taxon>
        <taxon>Mycoplasmopsis</taxon>
    </lineage>
</organism>
<reference evidence="3" key="1">
    <citation type="submission" date="2022-10" db="EMBL/GenBank/DDBJ databases">
        <authorList>
            <person name="Wei X."/>
        </authorList>
    </citation>
    <scope>NUCLEOTIDE SEQUENCE</scope>
    <source>
        <strain evidence="3">SD2</strain>
    </source>
</reference>
<dbReference type="InterPro" id="IPR051319">
    <property type="entry name" value="Oligoribo/pAp-PDE_c-di-AMP_PDE"/>
</dbReference>
<dbReference type="Gene3D" id="3.90.1640.10">
    <property type="entry name" value="inorganic pyrophosphatase (n-terminal core)"/>
    <property type="match status" value="1"/>
</dbReference>
<accession>A0AAX3F1B7</accession>
<name>A0AAX3F1B7_MYCSY</name>
<dbReference type="PANTHER" id="PTHR47618:SF1">
    <property type="entry name" value="BIFUNCTIONAL OLIGORIBONUCLEASE AND PAP PHOSPHATASE NRNA"/>
    <property type="match status" value="1"/>
</dbReference>
<dbReference type="Proteomes" id="UP001164481">
    <property type="component" value="Chromosome"/>
</dbReference>
<evidence type="ECO:0000259" key="2">
    <source>
        <dbReference type="Pfam" id="PF02272"/>
    </source>
</evidence>
<evidence type="ECO:0000313" key="3">
    <source>
        <dbReference type="EMBL" id="UZW64791.1"/>
    </source>
</evidence>
<reference evidence="3" key="2">
    <citation type="submission" date="2022-11" db="EMBL/GenBank/DDBJ databases">
        <title>complete genomes of mycoplasma synoviae ZX313 strain and SD2 strain.</title>
        <authorList>
            <person name="Zhong Q."/>
        </authorList>
    </citation>
    <scope>NUCLEOTIDE SEQUENCE</scope>
    <source>
        <strain evidence="3">SD2</strain>
    </source>
</reference>
<dbReference type="InterPro" id="IPR001667">
    <property type="entry name" value="DDH_dom"/>
</dbReference>
<dbReference type="InterPro" id="IPR038763">
    <property type="entry name" value="DHH_sf"/>
</dbReference>
<gene>
    <name evidence="3" type="ORF">OIE46_01850</name>
</gene>
<dbReference type="GO" id="GO:0003676">
    <property type="term" value="F:nucleic acid binding"/>
    <property type="evidence" value="ECO:0007669"/>
    <property type="project" value="InterPro"/>
</dbReference>
<protein>
    <submittedName>
        <fullName evidence="3">Bifunctional oligoribonuclease/PAP phosphatase NrnA</fullName>
    </submittedName>
</protein>
<dbReference type="Gene3D" id="3.10.310.30">
    <property type="match status" value="1"/>
</dbReference>
<dbReference type="PANTHER" id="PTHR47618">
    <property type="entry name" value="BIFUNCTIONAL OLIGORIBONUCLEASE AND PAP PHOSPHATASE NRNA"/>
    <property type="match status" value="1"/>
</dbReference>
<dbReference type="Pfam" id="PF02272">
    <property type="entry name" value="DHHA1"/>
    <property type="match status" value="1"/>
</dbReference>
<feature type="domain" description="DDH" evidence="1">
    <location>
        <begin position="20"/>
        <end position="164"/>
    </location>
</feature>
<dbReference type="InterPro" id="IPR003156">
    <property type="entry name" value="DHHA1_dom"/>
</dbReference>
<evidence type="ECO:0000313" key="4">
    <source>
        <dbReference type="Proteomes" id="UP001164481"/>
    </source>
</evidence>
<sequence length="322" mass="36858">MKMVINSHKLAVEKIKQHNSIVIFHHVIPDGDCLGSQFGLKNLLQDNFPDKKIYCVGDSKNNFQFLDIKMDNNLVTEEVMKNSLAIVVDTSDKKWVENSYLLDKNLFLEVLRIDHHPNDEDNLNTKLKWVDSSYVACDEMIAHMALLEKWKISKKAAEFLYLGINTDSGRFLFSNTSARTFHILWKLYETGFDANKLLLNMSLVSKDDFQYNAFLINSLKTYQNVAYIVTKQTDLKRFNKCSDDAVNVNLIANINGHPIWVQFIEMEDGKIKVKARSNGPSVRNICQEYNGGGHERASGCVLDSFSDIEGFLARCQQEIKTQ</sequence>
<dbReference type="Pfam" id="PF01368">
    <property type="entry name" value="DHH"/>
    <property type="match status" value="1"/>
</dbReference>
<dbReference type="EMBL" id="CP107525">
    <property type="protein sequence ID" value="UZW64791.1"/>
    <property type="molecule type" value="Genomic_DNA"/>
</dbReference>
<dbReference type="SUPFAM" id="SSF64182">
    <property type="entry name" value="DHH phosphoesterases"/>
    <property type="match status" value="1"/>
</dbReference>
<proteinExistence type="predicted"/>
<dbReference type="AlphaFoldDB" id="A0AAX3F1B7"/>
<feature type="domain" description="DHHA1" evidence="2">
    <location>
        <begin position="248"/>
        <end position="320"/>
    </location>
</feature>